<evidence type="ECO:0000313" key="3">
    <source>
        <dbReference type="Proteomes" id="UP001500266"/>
    </source>
</evidence>
<dbReference type="Proteomes" id="UP001500266">
    <property type="component" value="Unassembled WGS sequence"/>
</dbReference>
<dbReference type="Gene3D" id="3.40.50.360">
    <property type="match status" value="1"/>
</dbReference>
<evidence type="ECO:0000259" key="1">
    <source>
        <dbReference type="Pfam" id="PF03358"/>
    </source>
</evidence>
<organism evidence="2 3">
    <name type="scientific">Actinomadura keratinilytica</name>
    <dbReference type="NCBI Taxonomy" id="547461"/>
    <lineage>
        <taxon>Bacteria</taxon>
        <taxon>Bacillati</taxon>
        <taxon>Actinomycetota</taxon>
        <taxon>Actinomycetes</taxon>
        <taxon>Streptosporangiales</taxon>
        <taxon>Thermomonosporaceae</taxon>
        <taxon>Actinomadura</taxon>
    </lineage>
</organism>
<keyword evidence="3" id="KW-1185">Reference proteome</keyword>
<evidence type="ECO:0000313" key="2">
    <source>
        <dbReference type="EMBL" id="GAA4141639.1"/>
    </source>
</evidence>
<dbReference type="PANTHER" id="PTHR30543">
    <property type="entry name" value="CHROMATE REDUCTASE"/>
    <property type="match status" value="1"/>
</dbReference>
<dbReference type="EMBL" id="BAABDO010000038">
    <property type="protein sequence ID" value="GAA4141639.1"/>
    <property type="molecule type" value="Genomic_DNA"/>
</dbReference>
<dbReference type="InterPro" id="IPR005025">
    <property type="entry name" value="FMN_Rdtase-like_dom"/>
</dbReference>
<comment type="caution">
    <text evidence="2">The sequence shown here is derived from an EMBL/GenBank/DDBJ whole genome shotgun (WGS) entry which is preliminary data.</text>
</comment>
<dbReference type="SUPFAM" id="SSF52218">
    <property type="entry name" value="Flavoproteins"/>
    <property type="match status" value="1"/>
</dbReference>
<dbReference type="InterPro" id="IPR050712">
    <property type="entry name" value="NAD(P)H-dep_reductase"/>
</dbReference>
<protein>
    <submittedName>
        <fullName evidence="2">NAD(P)H-dependent oxidoreductase</fullName>
    </submittedName>
</protein>
<proteinExistence type="predicted"/>
<sequence length="212" mass="22818">MKLLVIVGSTRPNRASDLVVPWVTSRLAAHGGFEVETADLRDWPLPLFAEHPGTIGDISDPTYSQPIVRAWNAKVKEADAFLIVTPEYNHSVPGVLKNAIDTVWLSFGFRNKPVATVGYSSGIGGGIRAIEHLAQMFVEAEAVPLRNTVVLPFVHRAFDASGEPTDPMADAGLQILLEDLTWWSTALSKARAEGELQPGQLRARAAAAAAQG</sequence>
<dbReference type="Pfam" id="PF03358">
    <property type="entry name" value="FMN_red"/>
    <property type="match status" value="1"/>
</dbReference>
<dbReference type="InterPro" id="IPR029039">
    <property type="entry name" value="Flavoprotein-like_sf"/>
</dbReference>
<dbReference type="RefSeq" id="WP_345021717.1">
    <property type="nucleotide sequence ID" value="NZ_BAABDO010000038.1"/>
</dbReference>
<gene>
    <name evidence="2" type="ORF">GCM10022416_29780</name>
</gene>
<dbReference type="PANTHER" id="PTHR30543:SF21">
    <property type="entry name" value="NAD(P)H-DEPENDENT FMN REDUCTASE LOT6"/>
    <property type="match status" value="1"/>
</dbReference>
<accession>A0ABP7YUZ5</accession>
<name>A0ABP7YUZ5_9ACTN</name>
<feature type="domain" description="NADPH-dependent FMN reductase-like" evidence="1">
    <location>
        <begin position="1"/>
        <end position="153"/>
    </location>
</feature>
<reference evidence="3" key="1">
    <citation type="journal article" date="2019" name="Int. J. Syst. Evol. Microbiol.">
        <title>The Global Catalogue of Microorganisms (GCM) 10K type strain sequencing project: providing services to taxonomists for standard genome sequencing and annotation.</title>
        <authorList>
            <consortium name="The Broad Institute Genomics Platform"/>
            <consortium name="The Broad Institute Genome Sequencing Center for Infectious Disease"/>
            <person name="Wu L."/>
            <person name="Ma J."/>
        </authorList>
    </citation>
    <scope>NUCLEOTIDE SEQUENCE [LARGE SCALE GENOMIC DNA]</scope>
    <source>
        <strain evidence="3">JCM 17316</strain>
    </source>
</reference>